<dbReference type="InterPro" id="IPR050723">
    <property type="entry name" value="CFA/CMAS"/>
</dbReference>
<dbReference type="SUPFAM" id="SSF53335">
    <property type="entry name" value="S-adenosyl-L-methionine-dependent methyltransferases"/>
    <property type="match status" value="1"/>
</dbReference>
<dbReference type="Pfam" id="PF08242">
    <property type="entry name" value="Methyltransf_12"/>
    <property type="match status" value="1"/>
</dbReference>
<dbReference type="EMBL" id="MEHK01000001">
    <property type="protein sequence ID" value="OEJ34725.1"/>
    <property type="molecule type" value="Genomic_DNA"/>
</dbReference>
<dbReference type="STRING" id="36818.BGK67_28335"/>
<feature type="domain" description="Methyltransferase type 12" evidence="1">
    <location>
        <begin position="41"/>
        <end position="136"/>
    </location>
</feature>
<dbReference type="AlphaFoldDB" id="A0A1E5PYU8"/>
<gene>
    <name evidence="2" type="ORF">BGK67_28335</name>
</gene>
<accession>A0A1E5PYU8</accession>
<dbReference type="PANTHER" id="PTHR43667:SF2">
    <property type="entry name" value="FATTY ACID C-METHYL TRANSFERASE"/>
    <property type="match status" value="1"/>
</dbReference>
<dbReference type="InterPro" id="IPR029063">
    <property type="entry name" value="SAM-dependent_MTases_sf"/>
</dbReference>
<dbReference type="CDD" id="cd02440">
    <property type="entry name" value="AdoMet_MTases"/>
    <property type="match status" value="1"/>
</dbReference>
<evidence type="ECO:0000259" key="1">
    <source>
        <dbReference type="Pfam" id="PF08242"/>
    </source>
</evidence>
<sequence length="249" mass="26664">MDRRQISSLAHTDHPVAAPLSDASVRSLLDRALPGTGARLLDLGCGSGTWLTRALAARPDLRADGVDSDAQAVAAARRAVEDAGLADRIAFHAQDAAHFDSPHRYGLVLSIGAAHAFGGLLPTLKAAEGHLAPGGSVLLGDGFWEREPGRSILDAGFAADDYEDLATTVDRVTAAGWVPLHGHISTLQEWDDYEWSWTGSLSRWALDHPEHPDHAQALETAAAHRTAWLHGYRGTLGFVTLLLRRADRA</sequence>
<dbReference type="InterPro" id="IPR013217">
    <property type="entry name" value="Methyltransf_12"/>
</dbReference>
<dbReference type="GO" id="GO:0008168">
    <property type="term" value="F:methyltransferase activity"/>
    <property type="evidence" value="ECO:0007669"/>
    <property type="project" value="UniProtKB-KW"/>
</dbReference>
<comment type="caution">
    <text evidence="2">The sequence shown here is derived from an EMBL/GenBank/DDBJ whole genome shotgun (WGS) entry which is preliminary data.</text>
</comment>
<dbReference type="PANTHER" id="PTHR43667">
    <property type="entry name" value="CYCLOPROPANE-FATTY-ACYL-PHOSPHOLIPID SYNTHASE"/>
    <property type="match status" value="1"/>
</dbReference>
<dbReference type="GO" id="GO:0032259">
    <property type="term" value="P:methylation"/>
    <property type="evidence" value="ECO:0007669"/>
    <property type="project" value="UniProtKB-KW"/>
</dbReference>
<name>A0A1E5PYU8_9ACTN</name>
<proteinExistence type="predicted"/>
<dbReference type="OrthoDB" id="474235at2"/>
<dbReference type="RefSeq" id="WP_069922916.1">
    <property type="nucleotide sequence ID" value="NZ_MEHK01000001.1"/>
</dbReference>
<dbReference type="Gene3D" id="3.40.50.150">
    <property type="entry name" value="Vaccinia Virus protein VP39"/>
    <property type="match status" value="1"/>
</dbReference>
<protein>
    <submittedName>
        <fullName evidence="2">SAM-dependent methyltransferase</fullName>
    </submittedName>
</protein>
<evidence type="ECO:0000313" key="2">
    <source>
        <dbReference type="EMBL" id="OEJ34725.1"/>
    </source>
</evidence>
<organism evidence="2 3">
    <name type="scientific">Streptomyces subrutilus</name>
    <dbReference type="NCBI Taxonomy" id="36818"/>
    <lineage>
        <taxon>Bacteria</taxon>
        <taxon>Bacillati</taxon>
        <taxon>Actinomycetota</taxon>
        <taxon>Actinomycetes</taxon>
        <taxon>Kitasatosporales</taxon>
        <taxon>Streptomycetaceae</taxon>
        <taxon>Streptomyces</taxon>
    </lineage>
</organism>
<keyword evidence="3" id="KW-1185">Reference proteome</keyword>
<evidence type="ECO:0000313" key="3">
    <source>
        <dbReference type="Proteomes" id="UP000095705"/>
    </source>
</evidence>
<reference evidence="2 3" key="1">
    <citation type="submission" date="2016-08" db="EMBL/GenBank/DDBJ databases">
        <title>The complete genome of Streptomyces subrutilus 10-1-1.</title>
        <authorList>
            <person name="Chen X."/>
        </authorList>
    </citation>
    <scope>NUCLEOTIDE SEQUENCE [LARGE SCALE GENOMIC DNA]</scope>
    <source>
        <strain evidence="2 3">10-1-1</strain>
    </source>
</reference>
<keyword evidence="2" id="KW-0489">Methyltransferase</keyword>
<keyword evidence="2" id="KW-0808">Transferase</keyword>
<dbReference type="Proteomes" id="UP000095705">
    <property type="component" value="Unassembled WGS sequence"/>
</dbReference>